<feature type="transmembrane region" description="Helical" evidence="11">
    <location>
        <begin position="790"/>
        <end position="813"/>
    </location>
</feature>
<keyword evidence="8 11" id="KW-1133">Transmembrane helix</keyword>
<feature type="transmembrane region" description="Helical" evidence="11">
    <location>
        <begin position="498"/>
        <end position="521"/>
    </location>
</feature>
<dbReference type="EMBL" id="KQ965732">
    <property type="protein sequence ID" value="KXS21922.1"/>
    <property type="molecule type" value="Genomic_DNA"/>
</dbReference>
<feature type="transmembrane region" description="Helical" evidence="11">
    <location>
        <begin position="582"/>
        <end position="601"/>
    </location>
</feature>
<dbReference type="CDD" id="cd16023">
    <property type="entry name" value="GPI_EPT_3"/>
    <property type="match status" value="1"/>
</dbReference>
<feature type="transmembrane region" description="Helical" evidence="11">
    <location>
        <begin position="910"/>
        <end position="928"/>
    </location>
</feature>
<dbReference type="PANTHER" id="PTHR23071">
    <property type="entry name" value="PHOSPHATIDYLINOSITOL GLYCAN"/>
    <property type="match status" value="1"/>
</dbReference>
<keyword evidence="7" id="KW-0256">Endoplasmic reticulum</keyword>
<keyword evidence="6 11" id="KW-0812">Transmembrane</keyword>
<proteinExistence type="inferred from homology"/>
<evidence type="ECO:0000259" key="12">
    <source>
        <dbReference type="Pfam" id="PF19316"/>
    </source>
</evidence>
<dbReference type="InterPro" id="IPR017850">
    <property type="entry name" value="Alkaline_phosphatase_core_sf"/>
</dbReference>
<dbReference type="UniPathway" id="UPA00196"/>
<keyword evidence="4" id="KW-0337">GPI-anchor biosynthesis</keyword>
<feature type="transmembrane region" description="Helical" evidence="11">
    <location>
        <begin position="613"/>
        <end position="632"/>
    </location>
</feature>
<evidence type="ECO:0000256" key="11">
    <source>
        <dbReference type="SAM" id="Phobius"/>
    </source>
</evidence>
<feature type="transmembrane region" description="Helical" evidence="11">
    <location>
        <begin position="1027"/>
        <end position="1049"/>
    </location>
</feature>
<dbReference type="GO" id="GO:0051377">
    <property type="term" value="F:mannose-ethanolamine phosphotransferase activity"/>
    <property type="evidence" value="ECO:0007669"/>
    <property type="project" value="InterPro"/>
</dbReference>
<evidence type="ECO:0000256" key="3">
    <source>
        <dbReference type="ARBA" id="ARBA00008695"/>
    </source>
</evidence>
<evidence type="ECO:0000313" key="13">
    <source>
        <dbReference type="EMBL" id="KXS21922.1"/>
    </source>
</evidence>
<dbReference type="Pfam" id="PF01663">
    <property type="entry name" value="Phosphodiest"/>
    <property type="match status" value="1"/>
</dbReference>
<evidence type="ECO:0000256" key="9">
    <source>
        <dbReference type="ARBA" id="ARBA00023136"/>
    </source>
</evidence>
<dbReference type="AlphaFoldDB" id="A0A139AYT5"/>
<feature type="transmembrane region" description="Helical" evidence="11">
    <location>
        <begin position="533"/>
        <end position="555"/>
    </location>
</feature>
<feature type="transmembrane region" description="Helical" evidence="11">
    <location>
        <begin position="851"/>
        <end position="874"/>
    </location>
</feature>
<dbReference type="Proteomes" id="UP000070544">
    <property type="component" value="Unassembled WGS sequence"/>
</dbReference>
<sequence length="1076" mass="116130">MTLRWLLSPTLALALIHAIALWLFASGFLLKRAAFPDANDCEIYNGIPWINGSSLPAQPPCFPAPRFDNVVIVLVDALRFDFLKYEPRYDKPGAPPTPAHINRFTHVNSLLKSHPTSSLLLKFNADPPTTTLQRLKALTTGSLPTIIDVGANFFAEGHTFLEDNLVTQLVGKARRKLLFVGDDTWMGLFPEDFATTRARFQSQGTHPNYDPINPYPSFNVWDLHTVDDGVIDHLTRIFSDSDQDRRIPFDLLLAHPLGVDHAGHRYHPNHPAMTTKLAQWNSVLRNLTGWLDEWTLLVFAGDHGMDYRGDHGGETKEEVEAGLFAYSVGGVRDTHSASALDDRGLDDSLLATISKDAIPQIDFTPTLSYLLRLPIPFANLGLVIPQLLWFTPSGTTVPPAVHLLHVTYRNARQIEKYLATYIAASPSDLPDATVVALRLKMSTASNAMAAFEEAWSKGTIRGDQLRQLYLEAYTSLASYARAVLDECRGAWASFDVPLMVAGVAAAAGAVIGGASVWLATIWNPPSPIARPSWTTAVTGGTTAFLAFRFVFRYMLPSLVGLLPPNSRVEGVLTTRASTLHNMGAAIAAGVTLHLVNAMLSWGSIANIKQVIRGTPVSVSFFFFPVLFHAGSLVSDTFTIHEDTIVQWSLIALLLVHALEAASVVNPTAPDQTHRLMRAPVLASLVAAASVFATGRVRACRPEQLEIFPHCESTALATSTGLGFAVFSCLALIALTVWIVRTSVGGIRGASPLILGLSASILALTVCYWALELLENHNSSAMVWRTPVLEAKISLVRYGWLPCVLAATVSWWVWPVCTGVDITSAESLPAPSSNGARNTFGVSLGGAKTVKLVGAGASAAGAYILAVVSAGSSLIIMQKPATGATMAAIVFCILHLRVVSETYRVRYPSGSTTLVLLAFLHLLSLHSYFSSAHQATLTSADWSAGFIGLREVSYIFSPIFVTLNSVGGPLVASLAPPLLVGPKATPGAVRTALAAYAALSFAPAAVSMAALIYLRRHLMVWSVFAPRWMYAGLLAIVGDLGAMLAGLLWWRAKKGNEEWVDRVKGTGARVERGGKDE</sequence>
<evidence type="ECO:0000256" key="6">
    <source>
        <dbReference type="ARBA" id="ARBA00022692"/>
    </source>
</evidence>
<organism evidence="13 14">
    <name type="scientific">Gonapodya prolifera (strain JEL478)</name>
    <name type="common">Monoblepharis prolifera</name>
    <dbReference type="NCBI Taxonomy" id="1344416"/>
    <lineage>
        <taxon>Eukaryota</taxon>
        <taxon>Fungi</taxon>
        <taxon>Fungi incertae sedis</taxon>
        <taxon>Chytridiomycota</taxon>
        <taxon>Chytridiomycota incertae sedis</taxon>
        <taxon>Monoblepharidomycetes</taxon>
        <taxon>Monoblepharidales</taxon>
        <taxon>Gonapodyaceae</taxon>
        <taxon>Gonapodya</taxon>
    </lineage>
</organism>
<dbReference type="GO" id="GO:0006506">
    <property type="term" value="P:GPI anchor biosynthetic process"/>
    <property type="evidence" value="ECO:0007669"/>
    <property type="project" value="UniProtKB-UniPathway"/>
</dbReference>
<reference evidence="13 14" key="1">
    <citation type="journal article" date="2015" name="Genome Biol. Evol.">
        <title>Phylogenomic analyses indicate that early fungi evolved digesting cell walls of algal ancestors of land plants.</title>
        <authorList>
            <person name="Chang Y."/>
            <person name="Wang S."/>
            <person name="Sekimoto S."/>
            <person name="Aerts A.L."/>
            <person name="Choi C."/>
            <person name="Clum A."/>
            <person name="LaButti K.M."/>
            <person name="Lindquist E.A."/>
            <person name="Yee Ngan C."/>
            <person name="Ohm R.A."/>
            <person name="Salamov A.A."/>
            <person name="Grigoriev I.V."/>
            <person name="Spatafora J.W."/>
            <person name="Berbee M.L."/>
        </authorList>
    </citation>
    <scope>NUCLEOTIDE SEQUENCE [LARGE SCALE GENOMIC DNA]</scope>
    <source>
        <strain evidence="13 14">JEL478</strain>
    </source>
</reference>
<keyword evidence="5" id="KW-0808">Transferase</keyword>
<evidence type="ECO:0000256" key="7">
    <source>
        <dbReference type="ARBA" id="ARBA00022824"/>
    </source>
</evidence>
<protein>
    <recommendedName>
        <fullName evidence="12">GPI ethanolamine phosphate transferase 2 C-terminal domain-containing protein</fullName>
    </recommendedName>
</protein>
<dbReference type="PANTHER" id="PTHR23071:SF1">
    <property type="entry name" value="GPI ETHANOLAMINE PHOSPHATE TRANSFERASE 3"/>
    <property type="match status" value="1"/>
</dbReference>
<comment type="subcellular location">
    <subcellularLocation>
        <location evidence="1">Endoplasmic reticulum membrane</location>
        <topology evidence="1">Multi-pass membrane protein</topology>
    </subcellularLocation>
</comment>
<evidence type="ECO:0000256" key="10">
    <source>
        <dbReference type="ARBA" id="ARBA00023180"/>
    </source>
</evidence>
<feature type="transmembrane region" description="Helical" evidence="11">
    <location>
        <begin position="751"/>
        <end position="770"/>
    </location>
</feature>
<evidence type="ECO:0000256" key="2">
    <source>
        <dbReference type="ARBA" id="ARBA00004687"/>
    </source>
</evidence>
<feature type="transmembrane region" description="Helical" evidence="11">
    <location>
        <begin position="714"/>
        <end position="739"/>
    </location>
</feature>
<dbReference type="Pfam" id="PF19316">
    <property type="entry name" value="PIGO_PIGG"/>
    <property type="match status" value="1"/>
</dbReference>
<dbReference type="InterPro" id="IPR002591">
    <property type="entry name" value="Phosphodiest/P_Trfase"/>
</dbReference>
<comment type="pathway">
    <text evidence="2">Glycolipid biosynthesis; glycosylphosphatidylinositol-anchor biosynthesis.</text>
</comment>
<comment type="similarity">
    <text evidence="3">Belongs to the PIGG/PIGN/PIGO family. PIGO subfamily.</text>
</comment>
<feature type="domain" description="GPI ethanolamine phosphate transferase 2 C-terminal" evidence="12">
    <location>
        <begin position="921"/>
        <end position="1050"/>
    </location>
</feature>
<keyword evidence="9 11" id="KW-0472">Membrane</keyword>
<dbReference type="InterPro" id="IPR039524">
    <property type="entry name" value="PIGO/GPI13"/>
</dbReference>
<feature type="transmembrane region" description="Helical" evidence="11">
    <location>
        <begin position="954"/>
        <end position="979"/>
    </location>
</feature>
<dbReference type="OrthoDB" id="272139at2759"/>
<feature type="transmembrane region" description="Helical" evidence="11">
    <location>
        <begin position="880"/>
        <end position="898"/>
    </location>
</feature>
<dbReference type="Gene3D" id="3.40.720.10">
    <property type="entry name" value="Alkaline Phosphatase, subunit A"/>
    <property type="match status" value="1"/>
</dbReference>
<evidence type="ECO:0000313" key="14">
    <source>
        <dbReference type="Proteomes" id="UP000070544"/>
    </source>
</evidence>
<feature type="transmembrane region" description="Helical" evidence="11">
    <location>
        <begin position="644"/>
        <end position="664"/>
    </location>
</feature>
<dbReference type="STRING" id="1344416.A0A139AYT5"/>
<feature type="transmembrane region" description="Helical" evidence="11">
    <location>
        <begin position="676"/>
        <end position="694"/>
    </location>
</feature>
<evidence type="ECO:0000256" key="8">
    <source>
        <dbReference type="ARBA" id="ARBA00022989"/>
    </source>
</evidence>
<gene>
    <name evidence="13" type="ORF">M427DRAFT_130605</name>
</gene>
<feature type="transmembrane region" description="Helical" evidence="11">
    <location>
        <begin position="991"/>
        <end position="1012"/>
    </location>
</feature>
<dbReference type="OMA" id="DHGMDEN"/>
<evidence type="ECO:0000256" key="1">
    <source>
        <dbReference type="ARBA" id="ARBA00004477"/>
    </source>
</evidence>
<dbReference type="InterPro" id="IPR045687">
    <property type="entry name" value="PIGG/GPI7_C"/>
</dbReference>
<dbReference type="InterPro" id="IPR037675">
    <property type="entry name" value="PIG-O_N"/>
</dbReference>
<dbReference type="SUPFAM" id="SSF53649">
    <property type="entry name" value="Alkaline phosphatase-like"/>
    <property type="match status" value="1"/>
</dbReference>
<dbReference type="GO" id="GO:0005789">
    <property type="term" value="C:endoplasmic reticulum membrane"/>
    <property type="evidence" value="ECO:0007669"/>
    <property type="project" value="UniProtKB-SubCell"/>
</dbReference>
<accession>A0A139AYT5</accession>
<name>A0A139AYT5_GONPJ</name>
<keyword evidence="10" id="KW-0325">Glycoprotein</keyword>
<evidence type="ECO:0000256" key="5">
    <source>
        <dbReference type="ARBA" id="ARBA00022679"/>
    </source>
</evidence>
<keyword evidence="14" id="KW-1185">Reference proteome</keyword>
<evidence type="ECO:0000256" key="4">
    <source>
        <dbReference type="ARBA" id="ARBA00022502"/>
    </source>
</evidence>